<dbReference type="OMA" id="KMHTEEM"/>
<evidence type="ECO:0000313" key="2">
    <source>
        <dbReference type="EMBL" id="EMS62213.1"/>
    </source>
</evidence>
<name>M7ZG65_TRIUA</name>
<proteinExistence type="predicted"/>
<dbReference type="eggNOG" id="ENOG502R3AP">
    <property type="taxonomic scope" value="Eukaryota"/>
</dbReference>
<reference evidence="2" key="1">
    <citation type="journal article" date="2013" name="Nature">
        <title>Draft genome of the wheat A-genome progenitor Triticum urartu.</title>
        <authorList>
            <person name="Ling H.Q."/>
            <person name="Zhao S."/>
            <person name="Liu D."/>
            <person name="Wang J."/>
            <person name="Sun H."/>
            <person name="Zhang C."/>
            <person name="Fan H."/>
            <person name="Li D."/>
            <person name="Dong L."/>
            <person name="Tao Y."/>
            <person name="Gao C."/>
            <person name="Wu H."/>
            <person name="Li Y."/>
            <person name="Cui Y."/>
            <person name="Guo X."/>
            <person name="Zheng S."/>
            <person name="Wang B."/>
            <person name="Yu K."/>
            <person name="Liang Q."/>
            <person name="Yang W."/>
            <person name="Lou X."/>
            <person name="Chen J."/>
            <person name="Feng M."/>
            <person name="Jian J."/>
            <person name="Zhang X."/>
            <person name="Luo G."/>
            <person name="Jiang Y."/>
            <person name="Liu J."/>
            <person name="Wang Z."/>
            <person name="Sha Y."/>
            <person name="Zhang B."/>
            <person name="Wu H."/>
            <person name="Tang D."/>
            <person name="Shen Q."/>
            <person name="Xue P."/>
            <person name="Zou S."/>
            <person name="Wang X."/>
            <person name="Liu X."/>
            <person name="Wang F."/>
            <person name="Yang Y."/>
            <person name="An X."/>
            <person name="Dong Z."/>
            <person name="Zhang K."/>
            <person name="Zhang X."/>
            <person name="Luo M.C."/>
            <person name="Dvorak J."/>
            <person name="Tong Y."/>
            <person name="Wang J."/>
            <person name="Yang H."/>
            <person name="Li Z."/>
            <person name="Wang D."/>
            <person name="Zhang A."/>
            <person name="Wang J."/>
        </authorList>
    </citation>
    <scope>NUCLEOTIDE SEQUENCE</scope>
</reference>
<gene>
    <name evidence="2" type="ORF">TRIUR3_26120</name>
</gene>
<accession>M7ZG65</accession>
<dbReference type="InterPro" id="IPR022059">
    <property type="entry name" value="DUF3615"/>
</dbReference>
<protein>
    <recommendedName>
        <fullName evidence="1">DUF3615 domain-containing protein</fullName>
    </recommendedName>
</protein>
<dbReference type="EMBL" id="KD085157">
    <property type="protein sequence ID" value="EMS62213.1"/>
    <property type="molecule type" value="Genomic_DNA"/>
</dbReference>
<dbReference type="Pfam" id="PF12274">
    <property type="entry name" value="DUF3615"/>
    <property type="match status" value="1"/>
</dbReference>
<feature type="domain" description="DUF3615" evidence="1">
    <location>
        <begin position="382"/>
        <end position="477"/>
    </location>
</feature>
<sequence>MVYFGCLEKEQAARYLYWADANLSLAVMLIQHDLYVEGEEAVLDPESDRTQAALEWAATMAGHPSPGVLTQLMSSRLKEDDFHLLEKLLFSAADGPLKVDDVGAIDRILRMMMSPPCVATISRKGPILHVRKNLDAVWSTTPSTTEDTATALCWDGKPISSLQCGLSDKLQRCLGRADGLEQYLKTTPCSSDACDYLQTLNIRLHASEGSKIEQYNDILDPLSLLRTQVHSLKGLMELATFAGPQFSTEACALELLCGTKCDIVDMLQSSLKMIKKNHFHEAAKAAGHPLPLQLGELHRLLVVFPEQRSVLLSFMTEARTDGTVLRLDDMTLHIRGMWSRYSKVRVGCYEQAPDLFPESRRLVSSMRSQYEEGRSWFRSKIEQVLKDYTTQHFWEPQYKLDIICGVEEINQSCPPSGKMCYRVNFTATSDLQLQRTLFFAEFLFSGGPRPETCCPLPYEYAGRCYSGVLTARKIVYPDDAKYIPHDITHDGTCHVDDMLEMDFVLSSEKDVELVEKLNKMHTEE</sequence>
<organism evidence="2">
    <name type="scientific">Triticum urartu</name>
    <name type="common">Red wild einkorn</name>
    <name type="synonym">Crithodium urartu</name>
    <dbReference type="NCBI Taxonomy" id="4572"/>
    <lineage>
        <taxon>Eukaryota</taxon>
        <taxon>Viridiplantae</taxon>
        <taxon>Streptophyta</taxon>
        <taxon>Embryophyta</taxon>
        <taxon>Tracheophyta</taxon>
        <taxon>Spermatophyta</taxon>
        <taxon>Magnoliopsida</taxon>
        <taxon>Liliopsida</taxon>
        <taxon>Poales</taxon>
        <taxon>Poaceae</taxon>
        <taxon>BOP clade</taxon>
        <taxon>Pooideae</taxon>
        <taxon>Triticodae</taxon>
        <taxon>Triticeae</taxon>
        <taxon>Triticinae</taxon>
        <taxon>Triticum</taxon>
    </lineage>
</organism>
<dbReference type="PANTHER" id="PTHR33120:SF54">
    <property type="entry name" value="PIR2-LIKE HELICAL DOMAIN-CONTAINING PROTEIN"/>
    <property type="match status" value="1"/>
</dbReference>
<evidence type="ECO:0000259" key="1">
    <source>
        <dbReference type="Pfam" id="PF12274"/>
    </source>
</evidence>
<dbReference type="AlphaFoldDB" id="M7ZG65"/>
<dbReference type="PANTHER" id="PTHR33120">
    <property type="entry name" value="EXPRESSED PROTEIN-RELATED"/>
    <property type="match status" value="1"/>
</dbReference>